<evidence type="ECO:0000313" key="7">
    <source>
        <dbReference type="EMBL" id="HCT57783.1"/>
    </source>
</evidence>
<dbReference type="GO" id="GO:0016209">
    <property type="term" value="F:antioxidant activity"/>
    <property type="evidence" value="ECO:0007669"/>
    <property type="project" value="InterPro"/>
</dbReference>
<evidence type="ECO:0000313" key="8">
    <source>
        <dbReference type="Proteomes" id="UP000264071"/>
    </source>
</evidence>
<dbReference type="CDD" id="cd02966">
    <property type="entry name" value="TlpA_like_family"/>
    <property type="match status" value="1"/>
</dbReference>
<comment type="subcellular location">
    <subcellularLocation>
        <location evidence="1">Cell envelope</location>
    </subcellularLocation>
</comment>
<dbReference type="PANTHER" id="PTHR42852:SF6">
    <property type="entry name" value="THIOL:DISULFIDE INTERCHANGE PROTEIN DSBE"/>
    <property type="match status" value="1"/>
</dbReference>
<dbReference type="InterPro" id="IPR000866">
    <property type="entry name" value="AhpC/TSA"/>
</dbReference>
<dbReference type="Proteomes" id="UP000264071">
    <property type="component" value="Unassembled WGS sequence"/>
</dbReference>
<dbReference type="PROSITE" id="PS51352">
    <property type="entry name" value="THIOREDOXIN_2"/>
    <property type="match status" value="1"/>
</dbReference>
<evidence type="ECO:0000256" key="2">
    <source>
        <dbReference type="ARBA" id="ARBA00022748"/>
    </source>
</evidence>
<accession>A0A3D4V9H9</accession>
<comment type="caution">
    <text evidence="7">The sequence shown here is derived from an EMBL/GenBank/DDBJ whole genome shotgun (WGS) entry which is preliminary data.</text>
</comment>
<evidence type="ECO:0000259" key="6">
    <source>
        <dbReference type="PROSITE" id="PS51352"/>
    </source>
</evidence>
<dbReference type="InterPro" id="IPR013766">
    <property type="entry name" value="Thioredoxin_domain"/>
</dbReference>
<keyword evidence="4" id="KW-0676">Redox-active center</keyword>
<dbReference type="GO" id="GO:0016491">
    <property type="term" value="F:oxidoreductase activity"/>
    <property type="evidence" value="ECO:0007669"/>
    <property type="project" value="InterPro"/>
</dbReference>
<dbReference type="GO" id="GO:0017004">
    <property type="term" value="P:cytochrome complex assembly"/>
    <property type="evidence" value="ECO:0007669"/>
    <property type="project" value="UniProtKB-KW"/>
</dbReference>
<keyword evidence="5" id="KW-0732">Signal</keyword>
<reference evidence="7 8" key="1">
    <citation type="journal article" date="2018" name="Nat. Biotechnol.">
        <title>A standardized bacterial taxonomy based on genome phylogeny substantially revises the tree of life.</title>
        <authorList>
            <person name="Parks D.H."/>
            <person name="Chuvochina M."/>
            <person name="Waite D.W."/>
            <person name="Rinke C."/>
            <person name="Skarshewski A."/>
            <person name="Chaumeil P.A."/>
            <person name="Hugenholtz P."/>
        </authorList>
    </citation>
    <scope>NUCLEOTIDE SEQUENCE [LARGE SCALE GENOMIC DNA]</scope>
    <source>
        <strain evidence="7">UBA8844</strain>
    </source>
</reference>
<dbReference type="Gene3D" id="3.40.30.10">
    <property type="entry name" value="Glutaredoxin"/>
    <property type="match status" value="1"/>
</dbReference>
<evidence type="ECO:0000256" key="1">
    <source>
        <dbReference type="ARBA" id="ARBA00004196"/>
    </source>
</evidence>
<feature type="chain" id="PRO_5017706747" description="Thioredoxin domain-containing protein" evidence="5">
    <location>
        <begin position="25"/>
        <end position="431"/>
    </location>
</feature>
<organism evidence="7 8">
    <name type="scientific">Gemmatimonas aurantiaca</name>
    <dbReference type="NCBI Taxonomy" id="173480"/>
    <lineage>
        <taxon>Bacteria</taxon>
        <taxon>Pseudomonadati</taxon>
        <taxon>Gemmatimonadota</taxon>
        <taxon>Gemmatimonadia</taxon>
        <taxon>Gemmatimonadales</taxon>
        <taxon>Gemmatimonadaceae</taxon>
        <taxon>Gemmatimonas</taxon>
    </lineage>
</organism>
<protein>
    <recommendedName>
        <fullName evidence="6">Thioredoxin domain-containing protein</fullName>
    </recommendedName>
</protein>
<sequence>MTHRTKTVLAVAAGLLGVHGTTLAAQAPSALTGRWEGTLHYDSLTVVFPLTWSTTGTSRAVQLALYNGTDSITSTSVRVVPKGRGTAGTVNTGDSVIVDFAHLASRLRGTRTADGFEGWFGNPRRRDSVRVTAHPGRARVAASGKAPSIAGTWIFPVESSKGERAWRFVAQQSGANVTATILRVDGDAGAHTGTFADGRFALSHFDGTRPGRIDVEPNADGSLTIVQRSPRGAARRYVAWRDADARARGLAEPADVATHTSVRDARETFAFDFKDVSGARVTNRDARYAGKVVVVNVTGTWCPNCHDEAPFLSSLYRKYREQGLEVVALDFEETEELQDLSRLKAFVKRYDVDYAYLVAGEPKEVTAKLPQAVNLNTWPATFFLGRDGTVRAVRTGFAAKASGVHHETLVAEYEAIVEGLLKEPVSGASGR</sequence>
<keyword evidence="3" id="KW-1015">Disulfide bond</keyword>
<dbReference type="Pfam" id="PF00578">
    <property type="entry name" value="AhpC-TSA"/>
    <property type="match status" value="1"/>
</dbReference>
<evidence type="ECO:0000256" key="5">
    <source>
        <dbReference type="SAM" id="SignalP"/>
    </source>
</evidence>
<evidence type="ECO:0000256" key="3">
    <source>
        <dbReference type="ARBA" id="ARBA00023157"/>
    </source>
</evidence>
<dbReference type="GO" id="GO:0030313">
    <property type="term" value="C:cell envelope"/>
    <property type="evidence" value="ECO:0007669"/>
    <property type="project" value="UniProtKB-SubCell"/>
</dbReference>
<dbReference type="InterPro" id="IPR050553">
    <property type="entry name" value="Thioredoxin_ResA/DsbE_sf"/>
</dbReference>
<dbReference type="InterPro" id="IPR036249">
    <property type="entry name" value="Thioredoxin-like_sf"/>
</dbReference>
<name>A0A3D4V9H9_9BACT</name>
<dbReference type="SUPFAM" id="SSF52833">
    <property type="entry name" value="Thioredoxin-like"/>
    <property type="match status" value="1"/>
</dbReference>
<dbReference type="EMBL" id="DPIY01000010">
    <property type="protein sequence ID" value="HCT57783.1"/>
    <property type="molecule type" value="Genomic_DNA"/>
</dbReference>
<gene>
    <name evidence="7" type="ORF">DGD08_11335</name>
</gene>
<keyword evidence="2" id="KW-0201">Cytochrome c-type biogenesis</keyword>
<feature type="signal peptide" evidence="5">
    <location>
        <begin position="1"/>
        <end position="24"/>
    </location>
</feature>
<feature type="domain" description="Thioredoxin" evidence="6">
    <location>
        <begin position="262"/>
        <end position="422"/>
    </location>
</feature>
<proteinExistence type="predicted"/>
<dbReference type="AlphaFoldDB" id="A0A3D4V9H9"/>
<evidence type="ECO:0000256" key="4">
    <source>
        <dbReference type="ARBA" id="ARBA00023284"/>
    </source>
</evidence>
<dbReference type="PANTHER" id="PTHR42852">
    <property type="entry name" value="THIOL:DISULFIDE INTERCHANGE PROTEIN DSBE"/>
    <property type="match status" value="1"/>
</dbReference>